<sequence length="67" mass="8049">MGEKDFDAVVNTDEKVDNFHKHRFICIDRVSRILAYYNVIVQYREEHQLMFYLVTVVRLSIDDVIVE</sequence>
<gene>
    <name evidence="1" type="ORF">SVUK_LOCUS7185</name>
</gene>
<name>A0A3P7J775_STRVU</name>
<evidence type="ECO:0000313" key="2">
    <source>
        <dbReference type="Proteomes" id="UP000270094"/>
    </source>
</evidence>
<dbReference type="Proteomes" id="UP000270094">
    <property type="component" value="Unassembled WGS sequence"/>
</dbReference>
<organism evidence="1 2">
    <name type="scientific">Strongylus vulgaris</name>
    <name type="common">Blood worm</name>
    <dbReference type="NCBI Taxonomy" id="40348"/>
    <lineage>
        <taxon>Eukaryota</taxon>
        <taxon>Metazoa</taxon>
        <taxon>Ecdysozoa</taxon>
        <taxon>Nematoda</taxon>
        <taxon>Chromadorea</taxon>
        <taxon>Rhabditida</taxon>
        <taxon>Rhabditina</taxon>
        <taxon>Rhabditomorpha</taxon>
        <taxon>Strongyloidea</taxon>
        <taxon>Strongylidae</taxon>
        <taxon>Strongylus</taxon>
    </lineage>
</organism>
<accession>A0A3P7J775</accession>
<proteinExistence type="predicted"/>
<keyword evidence="2" id="KW-1185">Reference proteome</keyword>
<evidence type="ECO:0000313" key="1">
    <source>
        <dbReference type="EMBL" id="VDM72187.1"/>
    </source>
</evidence>
<protein>
    <submittedName>
        <fullName evidence="1">Uncharacterized protein</fullName>
    </submittedName>
</protein>
<reference evidence="1 2" key="1">
    <citation type="submission" date="2018-11" db="EMBL/GenBank/DDBJ databases">
        <authorList>
            <consortium name="Pathogen Informatics"/>
        </authorList>
    </citation>
    <scope>NUCLEOTIDE SEQUENCE [LARGE SCALE GENOMIC DNA]</scope>
</reference>
<dbReference type="EMBL" id="UYYB01024132">
    <property type="protein sequence ID" value="VDM72187.1"/>
    <property type="molecule type" value="Genomic_DNA"/>
</dbReference>
<dbReference type="AlphaFoldDB" id="A0A3P7J775"/>